<gene>
    <name evidence="1" type="ORF">E3U44_10135</name>
</gene>
<organism evidence="1 2">
    <name type="scientific">Nitrosococcus wardiae</name>
    <dbReference type="NCBI Taxonomy" id="1814290"/>
    <lineage>
        <taxon>Bacteria</taxon>
        <taxon>Pseudomonadati</taxon>
        <taxon>Pseudomonadota</taxon>
        <taxon>Gammaproteobacteria</taxon>
        <taxon>Chromatiales</taxon>
        <taxon>Chromatiaceae</taxon>
        <taxon>Nitrosococcus</taxon>
    </lineage>
</organism>
<dbReference type="OrthoDB" id="288532at2"/>
<dbReference type="Proteomes" id="UP000294325">
    <property type="component" value="Chromosome"/>
</dbReference>
<name>A0A4P7BZN7_9GAMM</name>
<evidence type="ECO:0000313" key="1">
    <source>
        <dbReference type="EMBL" id="QBQ54827.1"/>
    </source>
</evidence>
<keyword evidence="2" id="KW-1185">Reference proteome</keyword>
<dbReference type="InterPro" id="IPR027417">
    <property type="entry name" value="P-loop_NTPase"/>
</dbReference>
<dbReference type="KEGG" id="nwr:E3U44_10135"/>
<dbReference type="EMBL" id="CP038033">
    <property type="protein sequence ID" value="QBQ54827.1"/>
    <property type="molecule type" value="Genomic_DNA"/>
</dbReference>
<reference evidence="1 2" key="1">
    <citation type="submission" date="2019-03" db="EMBL/GenBank/DDBJ databases">
        <title>The genome sequence of Nitrosococcus wardiae strain D1FHST reveals the archetypal metabolic capacity of ammonia-oxidizing Gammaproteobacteria.</title>
        <authorList>
            <person name="Wang L."/>
            <person name="Lim C.K."/>
            <person name="Hanson T.E."/>
            <person name="Dang H."/>
            <person name="Klotz M.G."/>
        </authorList>
    </citation>
    <scope>NUCLEOTIDE SEQUENCE [LARGE SCALE GENOMIC DNA]</scope>
    <source>
        <strain evidence="1 2">D1FHS</strain>
    </source>
</reference>
<dbReference type="RefSeq" id="WP_134358018.1">
    <property type="nucleotide sequence ID" value="NZ_CP038033.1"/>
</dbReference>
<dbReference type="SUPFAM" id="SSF52540">
    <property type="entry name" value="P-loop containing nucleoside triphosphate hydrolases"/>
    <property type="match status" value="1"/>
</dbReference>
<dbReference type="AlphaFoldDB" id="A0A4P7BZN7"/>
<protein>
    <recommendedName>
        <fullName evidence="3">Sulfotransferase family protein</fullName>
    </recommendedName>
</protein>
<evidence type="ECO:0008006" key="3">
    <source>
        <dbReference type="Google" id="ProtNLM"/>
    </source>
</evidence>
<accession>A0A4P7BZN7</accession>
<dbReference type="Gene3D" id="3.40.50.300">
    <property type="entry name" value="P-loop containing nucleotide triphosphate hydrolases"/>
    <property type="match status" value="1"/>
</dbReference>
<proteinExistence type="predicted"/>
<sequence length="203" mass="23896">MIISHKYKFIFIKNGKTAGTSIEVFLSQICAFSDIVTPIYPPVELHLPRNYQGFYNRMTSAEIRDRIGEKNWKDYFKFCVERNPWDKTLSYYYMAKFRANGNLSLDEFLAGQEFPINFPRYTEPDDNFKIIVDKIIDFDNLMAGLREVFRGLRIPFNGSLGVYAKSEYRTDRRPYQEVLTPAQAERISNIFAVEIALHGYRFY</sequence>
<evidence type="ECO:0000313" key="2">
    <source>
        <dbReference type="Proteomes" id="UP000294325"/>
    </source>
</evidence>